<name>A0A6J5RE48_9CAUD</name>
<dbReference type="Gene3D" id="1.10.150.20">
    <property type="entry name" value="5' to 3' exonuclease, C-terminal subdomain"/>
    <property type="match status" value="2"/>
</dbReference>
<organism evidence="2">
    <name type="scientific">uncultured Caudovirales phage</name>
    <dbReference type="NCBI Taxonomy" id="2100421"/>
    <lineage>
        <taxon>Viruses</taxon>
        <taxon>Duplodnaviria</taxon>
        <taxon>Heunggongvirae</taxon>
        <taxon>Uroviricota</taxon>
        <taxon>Caudoviricetes</taxon>
        <taxon>Peduoviridae</taxon>
        <taxon>Maltschvirus</taxon>
        <taxon>Maltschvirus maltsch</taxon>
    </lineage>
</organism>
<evidence type="ECO:0000313" key="2">
    <source>
        <dbReference type="EMBL" id="CAB4195513.1"/>
    </source>
</evidence>
<dbReference type="SUPFAM" id="SSF53098">
    <property type="entry name" value="Ribonuclease H-like"/>
    <property type="match status" value="1"/>
</dbReference>
<dbReference type="GO" id="GO:0006260">
    <property type="term" value="P:DNA replication"/>
    <property type="evidence" value="ECO:0007669"/>
    <property type="project" value="InterPro"/>
</dbReference>
<reference evidence="2" key="1">
    <citation type="submission" date="2020-05" db="EMBL/GenBank/DDBJ databases">
        <authorList>
            <person name="Chiriac C."/>
            <person name="Salcher M."/>
            <person name="Ghai R."/>
            <person name="Kavagutti S V."/>
        </authorList>
    </citation>
    <scope>NUCLEOTIDE SEQUENCE</scope>
</reference>
<keyword evidence="2" id="KW-0548">Nucleotidyltransferase</keyword>
<dbReference type="InterPro" id="IPR012337">
    <property type="entry name" value="RNaseH-like_sf"/>
</dbReference>
<dbReference type="EMBL" id="LR797246">
    <property type="protein sequence ID" value="CAB4195513.1"/>
    <property type="molecule type" value="Genomic_DNA"/>
</dbReference>
<dbReference type="InterPro" id="IPR001098">
    <property type="entry name" value="DNA-dir_DNA_pol_A_palm_dom"/>
</dbReference>
<dbReference type="SUPFAM" id="SSF56672">
    <property type="entry name" value="DNA/RNA polymerases"/>
    <property type="match status" value="1"/>
</dbReference>
<gene>
    <name evidence="2" type="ORF">UFOVP1299_16</name>
</gene>
<keyword evidence="2" id="KW-0239">DNA-directed DNA polymerase</keyword>
<protein>
    <submittedName>
        <fullName evidence="2">DNA-directed DNA polymerase, family A, palm domain containing protein</fullName>
    </submittedName>
</protein>
<dbReference type="GO" id="GO:0003887">
    <property type="term" value="F:DNA-directed DNA polymerase activity"/>
    <property type="evidence" value="ECO:0007669"/>
    <property type="project" value="UniProtKB-KW"/>
</dbReference>
<dbReference type="Gene3D" id="3.30.70.370">
    <property type="match status" value="2"/>
</dbReference>
<dbReference type="SMART" id="SM00482">
    <property type="entry name" value="POLAc"/>
    <property type="match status" value="1"/>
</dbReference>
<proteinExistence type="predicted"/>
<feature type="domain" description="DNA-directed DNA polymerase family A palm" evidence="1">
    <location>
        <begin position="385"/>
        <end position="687"/>
    </location>
</feature>
<accession>A0A6J5RE48</accession>
<sequence length="721" mass="80663">MTIIKAHLDFETASPQPLGKQDSVGVHRYEEDPATRIWGFCWSLGGQVFQWRPGYPDPQPLLDHVSRGGIVVAHNAAFERIIWNNVLLRDYAPHWPKLTIQQQDCTMSRASASGLPAGLDQLGTVLGTNQRKDKKGHALMIKMSKPRGRNPDGSYTWRDSPDMVEGLMAYCEQDVRTEAEIDGLLPPLSENERQVWILDQVINDRGVAVDVTVCKRAESLVALVKRSADKEMRRITNYEVGGVSKVLDLSSWIKKQGVECPSLASGELDGILASADRLGVPKVREAVELRREASKTSTAKYHKINKCVTRDGRLRGLLAYWGAKPGRWAGRLVQPQNFPRFDREEVLDTLVIEGLMRSLGDSGIPLEDIIEDTRMMAGSVLPWLAKMLRGTLVAGVGNKFYGGDFSGIEGRVNAFLAGEDWKNKAFLDYDKGEGPDLYKVTAASILGKTAKEVGRDERQSHGKVPELACGYQGGVNAFLNMGANYGVDPVQIADVVERLLPPQKWDGIAKRYKKATDKSGLQEREWTAIKSVVEGWREANPNITQSWWDYQNAALYAVDNINEISPVREGRIPVRFLSDGSYLYCCLPSGRILCYASPRVEEETVIRVNKKGEEFNALDRKLSCWGVDSITRSWKKQYIYGGRICENICQGTARDIMVYAMFNMEAEGYPLVLTVHDELLSETPLGFGSVKHYEEIMSRVPPWAKGMPLAAKTWEDVRYVK</sequence>
<dbReference type="GO" id="GO:0003677">
    <property type="term" value="F:DNA binding"/>
    <property type="evidence" value="ECO:0007669"/>
    <property type="project" value="InterPro"/>
</dbReference>
<keyword evidence="2" id="KW-0808">Transferase</keyword>
<evidence type="ECO:0000259" key="1">
    <source>
        <dbReference type="SMART" id="SM00482"/>
    </source>
</evidence>
<dbReference type="InterPro" id="IPR043502">
    <property type="entry name" value="DNA/RNA_pol_sf"/>
</dbReference>